<feature type="domain" description="Gfo/Idh/MocA-like oxidoreductase N-terminal" evidence="1">
    <location>
        <begin position="1"/>
        <end position="118"/>
    </location>
</feature>
<sequence>MKIAVIGLGDIAQKAYLPVYAERTDLEVYLVSADQEKAERLRSAYRFAGTYHSIEDVIASGIQVALIHSATKVHAKQAKQLLAAGIHIYIDKPVSLEVEEVRALTEQAEEQGLHFITGFNRRFASAHRALLEVKEPNVIVMQKNRTSFIEDAKTFIFDDFVHVADTLRFLTGRGKIENLQVRGKKEDGLLHHVTIQFEANGITAIGIMNRNNGVTEERVEVMGPHEKRIATDVTSVEQMTKSGTLRVPLDNWEPTLKRRGFVEMVDAFIETVHGHPSASVTGADSLATHELCAEVVKRLDEL</sequence>
<proteinExistence type="predicted"/>
<dbReference type="SUPFAM" id="SSF51735">
    <property type="entry name" value="NAD(P)-binding Rossmann-fold domains"/>
    <property type="match status" value="1"/>
</dbReference>
<dbReference type="InterPro" id="IPR000683">
    <property type="entry name" value="Gfo/Idh/MocA-like_OxRdtase_N"/>
</dbReference>
<keyword evidence="4" id="KW-1185">Reference proteome</keyword>
<dbReference type="InterPro" id="IPR048477">
    <property type="entry name" value="YceM-like_C"/>
</dbReference>
<feature type="domain" description="YceM-like C-terminal" evidence="2">
    <location>
        <begin position="133"/>
        <end position="227"/>
    </location>
</feature>
<dbReference type="PANTHER" id="PTHR43708:SF4">
    <property type="entry name" value="OXIDOREDUCTASE YCEM-RELATED"/>
    <property type="match status" value="1"/>
</dbReference>
<comment type="caution">
    <text evidence="3">The sequence shown here is derived from an EMBL/GenBank/DDBJ whole genome shotgun (WGS) entry which is preliminary data.</text>
</comment>
<evidence type="ECO:0000313" key="3">
    <source>
        <dbReference type="EMBL" id="MDI3235821.1"/>
    </source>
</evidence>
<dbReference type="RefSeq" id="WP_014971319.1">
    <property type="nucleotide sequence ID" value="NZ_JASBQV010000022.1"/>
</dbReference>
<dbReference type="Pfam" id="PF01408">
    <property type="entry name" value="GFO_IDH_MocA"/>
    <property type="match status" value="1"/>
</dbReference>
<dbReference type="PANTHER" id="PTHR43708">
    <property type="entry name" value="CONSERVED EXPRESSED OXIDOREDUCTASE (EUROFUNG)"/>
    <property type="match status" value="1"/>
</dbReference>
<reference evidence="3 4" key="1">
    <citation type="submission" date="2023-04" db="EMBL/GenBank/DDBJ databases">
        <title>Antarctic isolates genomes.</title>
        <authorList>
            <person name="Dimov S.G."/>
        </authorList>
    </citation>
    <scope>NUCLEOTIDE SEQUENCE [LARGE SCALE GENOMIC DNA]</scope>
    <source>
        <strain evidence="3 4">AL19</strain>
    </source>
</reference>
<evidence type="ECO:0000313" key="4">
    <source>
        <dbReference type="Proteomes" id="UP001243286"/>
    </source>
</evidence>
<evidence type="ECO:0000259" key="1">
    <source>
        <dbReference type="Pfam" id="PF01408"/>
    </source>
</evidence>
<name>A0ABT6R4D7_9BACL</name>
<dbReference type="Pfam" id="PF21378">
    <property type="entry name" value="YceM-like_C"/>
    <property type="match status" value="1"/>
</dbReference>
<gene>
    <name evidence="3" type="ORF">QK289_12450</name>
</gene>
<dbReference type="InterPro" id="IPR036291">
    <property type="entry name" value="NAD(P)-bd_dom_sf"/>
</dbReference>
<dbReference type="Gene3D" id="3.30.360.10">
    <property type="entry name" value="Dihydrodipicolinate Reductase, domain 2"/>
    <property type="match status" value="1"/>
</dbReference>
<dbReference type="Proteomes" id="UP001243286">
    <property type="component" value="Unassembled WGS sequence"/>
</dbReference>
<protein>
    <submittedName>
        <fullName evidence="3">Gfo/Idh/MocA family oxidoreductase</fullName>
    </submittedName>
</protein>
<dbReference type="EMBL" id="JASBQV010000022">
    <property type="protein sequence ID" value="MDI3235821.1"/>
    <property type="molecule type" value="Genomic_DNA"/>
</dbReference>
<accession>A0ABT6R4D7</accession>
<evidence type="ECO:0000259" key="2">
    <source>
        <dbReference type="Pfam" id="PF21378"/>
    </source>
</evidence>
<dbReference type="Gene3D" id="3.40.50.720">
    <property type="entry name" value="NAD(P)-binding Rossmann-like Domain"/>
    <property type="match status" value="1"/>
</dbReference>
<dbReference type="SUPFAM" id="SSF55347">
    <property type="entry name" value="Glyceraldehyde-3-phosphate dehydrogenase-like, C-terminal domain"/>
    <property type="match status" value="1"/>
</dbReference>
<organism evidence="3 4">
    <name type="scientific">Exiguobacterium antarcticum</name>
    <dbReference type="NCBI Taxonomy" id="132920"/>
    <lineage>
        <taxon>Bacteria</taxon>
        <taxon>Bacillati</taxon>
        <taxon>Bacillota</taxon>
        <taxon>Bacilli</taxon>
        <taxon>Bacillales</taxon>
        <taxon>Bacillales Family XII. Incertae Sedis</taxon>
        <taxon>Exiguobacterium</taxon>
    </lineage>
</organism>
<dbReference type="InterPro" id="IPR051317">
    <property type="entry name" value="Gfo/Idh/MocA_oxidoreduct"/>
</dbReference>